<evidence type="ECO:0000313" key="2">
    <source>
        <dbReference type="EMBL" id="KZS92213.1"/>
    </source>
</evidence>
<keyword evidence="1" id="KW-0472">Membrane</keyword>
<dbReference type="Proteomes" id="UP000076722">
    <property type="component" value="Unassembled WGS sequence"/>
</dbReference>
<keyword evidence="1" id="KW-0812">Transmembrane</keyword>
<proteinExistence type="predicted"/>
<accession>A0A164TAN0</accession>
<evidence type="ECO:0000256" key="1">
    <source>
        <dbReference type="SAM" id="Phobius"/>
    </source>
</evidence>
<gene>
    <name evidence="2" type="ORF">SISNIDRAFT_125214</name>
</gene>
<sequence length="113" mass="12985">MMNTREIVFLEDLSQLGSFQNRANFRNEPGTEICSFHTEWSSGNCLLIRPIHPFRPQNSGSVFTPRVRQPRLGLVLHSLSTLRHRSNARILLLLGTPGIVLFGYRIFSCLIYR</sequence>
<dbReference type="AlphaFoldDB" id="A0A164TAN0"/>
<keyword evidence="1" id="KW-1133">Transmembrane helix</keyword>
<dbReference type="EMBL" id="KV419411">
    <property type="protein sequence ID" value="KZS92213.1"/>
    <property type="molecule type" value="Genomic_DNA"/>
</dbReference>
<feature type="transmembrane region" description="Helical" evidence="1">
    <location>
        <begin position="90"/>
        <end position="107"/>
    </location>
</feature>
<keyword evidence="3" id="KW-1185">Reference proteome</keyword>
<name>A0A164TAN0_9AGAM</name>
<organism evidence="2 3">
    <name type="scientific">Sistotremastrum niveocremeum HHB9708</name>
    <dbReference type="NCBI Taxonomy" id="1314777"/>
    <lineage>
        <taxon>Eukaryota</taxon>
        <taxon>Fungi</taxon>
        <taxon>Dikarya</taxon>
        <taxon>Basidiomycota</taxon>
        <taxon>Agaricomycotina</taxon>
        <taxon>Agaricomycetes</taxon>
        <taxon>Sistotremastrales</taxon>
        <taxon>Sistotremastraceae</taxon>
        <taxon>Sertulicium</taxon>
        <taxon>Sertulicium niveocremeum</taxon>
    </lineage>
</organism>
<protein>
    <submittedName>
        <fullName evidence="2">Uncharacterized protein</fullName>
    </submittedName>
</protein>
<reference evidence="2 3" key="1">
    <citation type="journal article" date="2016" name="Mol. Biol. Evol.">
        <title>Comparative Genomics of Early-Diverging Mushroom-Forming Fungi Provides Insights into the Origins of Lignocellulose Decay Capabilities.</title>
        <authorList>
            <person name="Nagy L.G."/>
            <person name="Riley R."/>
            <person name="Tritt A."/>
            <person name="Adam C."/>
            <person name="Daum C."/>
            <person name="Floudas D."/>
            <person name="Sun H."/>
            <person name="Yadav J.S."/>
            <person name="Pangilinan J."/>
            <person name="Larsson K.H."/>
            <person name="Matsuura K."/>
            <person name="Barry K."/>
            <person name="Labutti K."/>
            <person name="Kuo R."/>
            <person name="Ohm R.A."/>
            <person name="Bhattacharya S.S."/>
            <person name="Shirouzu T."/>
            <person name="Yoshinaga Y."/>
            <person name="Martin F.M."/>
            <person name="Grigoriev I.V."/>
            <person name="Hibbett D.S."/>
        </authorList>
    </citation>
    <scope>NUCLEOTIDE SEQUENCE [LARGE SCALE GENOMIC DNA]</scope>
    <source>
        <strain evidence="2 3">HHB9708</strain>
    </source>
</reference>
<evidence type="ECO:0000313" key="3">
    <source>
        <dbReference type="Proteomes" id="UP000076722"/>
    </source>
</evidence>